<reference evidence="1" key="1">
    <citation type="submission" date="2021-05" db="EMBL/GenBank/DDBJ databases">
        <authorList>
            <person name="Alioto T."/>
            <person name="Alioto T."/>
            <person name="Gomez Garrido J."/>
        </authorList>
    </citation>
    <scope>NUCLEOTIDE SEQUENCE</scope>
</reference>
<evidence type="ECO:0000313" key="1">
    <source>
        <dbReference type="EMBL" id="CAG6708576.1"/>
    </source>
</evidence>
<dbReference type="AlphaFoldDB" id="A0A8D8UK26"/>
<organism evidence="1">
    <name type="scientific">Cacopsylla melanoneura</name>
    <dbReference type="NCBI Taxonomy" id="428564"/>
    <lineage>
        <taxon>Eukaryota</taxon>
        <taxon>Metazoa</taxon>
        <taxon>Ecdysozoa</taxon>
        <taxon>Arthropoda</taxon>
        <taxon>Hexapoda</taxon>
        <taxon>Insecta</taxon>
        <taxon>Pterygota</taxon>
        <taxon>Neoptera</taxon>
        <taxon>Paraneoptera</taxon>
        <taxon>Hemiptera</taxon>
        <taxon>Sternorrhyncha</taxon>
        <taxon>Psylloidea</taxon>
        <taxon>Psyllidae</taxon>
        <taxon>Psyllinae</taxon>
        <taxon>Cacopsylla</taxon>
    </lineage>
</organism>
<dbReference type="EMBL" id="HBUF01345139">
    <property type="protein sequence ID" value="CAG6708576.1"/>
    <property type="molecule type" value="Transcribed_RNA"/>
</dbReference>
<sequence>MSFHFRRVSILRMSNFHLGRVLGKRERAFLGPFRNGLRLEKFMTVSKAEIIFLNYIFSWKFPLARFYRFFSIKTPRIWNKLFKMECILFVVFGMEEELFPFPFYLNLEDFVIF</sequence>
<name>A0A8D8UK26_9HEMI</name>
<proteinExistence type="predicted"/>
<accession>A0A8D8UK26</accession>
<protein>
    <submittedName>
        <fullName evidence="1">Uncharacterized protein</fullName>
    </submittedName>
</protein>